<dbReference type="RefSeq" id="WP_089328743.1">
    <property type="nucleotide sequence ID" value="NZ_FZOR01000028.1"/>
</dbReference>
<dbReference type="OrthoDB" id="3461478at2"/>
<proteinExistence type="predicted"/>
<feature type="transmembrane region" description="Helical" evidence="2">
    <location>
        <begin position="51"/>
        <end position="74"/>
    </location>
</feature>
<feature type="compositionally biased region" description="Basic and acidic residues" evidence="1">
    <location>
        <begin position="1"/>
        <end position="13"/>
    </location>
</feature>
<gene>
    <name evidence="3" type="ORF">SAMN05443665_102886</name>
</gene>
<organism evidence="3 4">
    <name type="scientific">Actinomadura meyerae</name>
    <dbReference type="NCBI Taxonomy" id="240840"/>
    <lineage>
        <taxon>Bacteria</taxon>
        <taxon>Bacillati</taxon>
        <taxon>Actinomycetota</taxon>
        <taxon>Actinomycetes</taxon>
        <taxon>Streptosporangiales</taxon>
        <taxon>Thermomonosporaceae</taxon>
        <taxon>Actinomadura</taxon>
    </lineage>
</organism>
<reference evidence="3 4" key="1">
    <citation type="submission" date="2017-06" db="EMBL/GenBank/DDBJ databases">
        <authorList>
            <person name="Kim H.J."/>
            <person name="Triplett B.A."/>
        </authorList>
    </citation>
    <scope>NUCLEOTIDE SEQUENCE [LARGE SCALE GENOMIC DNA]</scope>
    <source>
        <strain evidence="3 4">DSM 44715</strain>
    </source>
</reference>
<evidence type="ECO:0000256" key="2">
    <source>
        <dbReference type="SAM" id="Phobius"/>
    </source>
</evidence>
<accession>A0A239MKA9</accession>
<dbReference type="AlphaFoldDB" id="A0A239MKA9"/>
<keyword evidence="2" id="KW-1133">Transmembrane helix</keyword>
<evidence type="ECO:0000256" key="1">
    <source>
        <dbReference type="SAM" id="MobiDB-lite"/>
    </source>
</evidence>
<keyword evidence="2" id="KW-0812">Transmembrane</keyword>
<dbReference type="EMBL" id="FZOR01000028">
    <property type="protein sequence ID" value="SNT42199.1"/>
    <property type="molecule type" value="Genomic_DNA"/>
</dbReference>
<evidence type="ECO:0000313" key="3">
    <source>
        <dbReference type="EMBL" id="SNT42199.1"/>
    </source>
</evidence>
<protein>
    <recommendedName>
        <fullName evidence="5">CU044_5270 family protein</fullName>
    </recommendedName>
</protein>
<feature type="region of interest" description="Disordered" evidence="1">
    <location>
        <begin position="1"/>
        <end position="22"/>
    </location>
</feature>
<sequence>MNMNEMDRVRDLLSEPPPPSATTTAKALARLEDEMAGRPARTGRRRSRFGLGWPAGLGAGLVAAGAAAAVAVALTGQGTPATPDAPGGVDLDKQAVLAAAAKVELTPTGKYWYTDRIDGQSYIIRAKTGTYAIVGAASESFNWTGMKKGTGEAYYGRDLPARPLTAQDEALWKKAGSPSEFRVWSNDHYYTYAAKATKWRSDGPEVGIEPDGGGEFLGKPAEEWQNLPTDPAALAEKFLSAEEARRAMGAPAEKGTGRPTEAQAASAGIWRTSSILGGTPVPPKVRAGLMRALASQPGITAIGRVADPLGRGGVALAAPERTATITGEYGGPKAERGSYGHRLVIVFDGKTGGVLAVQDTLTKPGGPYAEMKPGFIINYVAVRSSGWTDTKPKPPAELPF</sequence>
<evidence type="ECO:0008006" key="5">
    <source>
        <dbReference type="Google" id="ProtNLM"/>
    </source>
</evidence>
<evidence type="ECO:0000313" key="4">
    <source>
        <dbReference type="Proteomes" id="UP000198318"/>
    </source>
</evidence>
<dbReference type="Proteomes" id="UP000198318">
    <property type="component" value="Unassembled WGS sequence"/>
</dbReference>
<keyword evidence="2" id="KW-0472">Membrane</keyword>
<keyword evidence="4" id="KW-1185">Reference proteome</keyword>
<name>A0A239MKA9_9ACTN</name>